<evidence type="ECO:0000313" key="4">
    <source>
        <dbReference type="Proteomes" id="UP000473648"/>
    </source>
</evidence>
<name>A0A6L5GRU0_9FIRM</name>
<dbReference type="AlphaFoldDB" id="A0A6L5GRU0"/>
<reference evidence="3" key="1">
    <citation type="journal article" date="2020" name="Appl. Environ. Microbiol.">
        <title>Medium-Chain Fatty Acid Synthesis by 'Candidatus Weimeria bifida' gen. nov., sp. nov., and 'Candidatus Pseudoramibacter fermentans' sp. nov.</title>
        <authorList>
            <person name="Scarborough M.J."/>
            <person name="Myers K.S."/>
            <person name="Donohue T.J."/>
            <person name="Noguera D.R."/>
        </authorList>
    </citation>
    <scope>NUCLEOTIDE SEQUENCE</scope>
    <source>
        <strain evidence="3">EUB1.1</strain>
    </source>
</reference>
<keyword evidence="2" id="KW-0812">Transmembrane</keyword>
<protein>
    <recommendedName>
        <fullName evidence="5">Cell division protein FtsL</fullName>
    </recommendedName>
</protein>
<feature type="compositionally biased region" description="Basic residues" evidence="1">
    <location>
        <begin position="32"/>
        <end position="48"/>
    </location>
</feature>
<dbReference type="EMBL" id="VOGB01000004">
    <property type="protein sequence ID" value="MQM72616.1"/>
    <property type="molecule type" value="Genomic_DNA"/>
</dbReference>
<gene>
    <name evidence="3" type="ORF">FRC53_04175</name>
</gene>
<proteinExistence type="predicted"/>
<dbReference type="Proteomes" id="UP000473648">
    <property type="component" value="Unassembled WGS sequence"/>
</dbReference>
<keyword evidence="2" id="KW-1133">Transmembrane helix</keyword>
<evidence type="ECO:0000256" key="2">
    <source>
        <dbReference type="SAM" id="Phobius"/>
    </source>
</evidence>
<evidence type="ECO:0008006" key="5">
    <source>
        <dbReference type="Google" id="ProtNLM"/>
    </source>
</evidence>
<evidence type="ECO:0000256" key="1">
    <source>
        <dbReference type="SAM" id="MobiDB-lite"/>
    </source>
</evidence>
<evidence type="ECO:0000313" key="3">
    <source>
        <dbReference type="EMBL" id="MQM72616.1"/>
    </source>
</evidence>
<sequence>MPNANQSHPKRSRSKSQTVKSRGKQTQTKPPRASHRRRKSGKRRRSGRKLRPDVLIIIVVFAIAFGALIQQAAILRLDRQISNLQDQVNTQKSLNDSKEGKIVSSHNLAKIEKKARSYGMSEPKADQYVYMVPKHQKKQKTNFDYLIDWFKAKLSKYGIIKK</sequence>
<comment type="caution">
    <text evidence="3">The sequence shown here is derived from an EMBL/GenBank/DDBJ whole genome shotgun (WGS) entry which is preliminary data.</text>
</comment>
<keyword evidence="2" id="KW-0472">Membrane</keyword>
<feature type="compositionally biased region" description="Polar residues" evidence="1">
    <location>
        <begin position="15"/>
        <end position="29"/>
    </location>
</feature>
<organism evidence="3 4">
    <name type="scientific">Candidatus Pseudoramibacter fermentans</name>
    <dbReference type="NCBI Taxonomy" id="2594427"/>
    <lineage>
        <taxon>Bacteria</taxon>
        <taxon>Bacillati</taxon>
        <taxon>Bacillota</taxon>
        <taxon>Clostridia</taxon>
        <taxon>Eubacteriales</taxon>
        <taxon>Eubacteriaceae</taxon>
        <taxon>Pseudoramibacter</taxon>
    </lineage>
</organism>
<accession>A0A6L5GRU0</accession>
<keyword evidence="4" id="KW-1185">Reference proteome</keyword>
<feature type="region of interest" description="Disordered" evidence="1">
    <location>
        <begin position="1"/>
        <end position="48"/>
    </location>
</feature>
<feature type="transmembrane region" description="Helical" evidence="2">
    <location>
        <begin position="54"/>
        <end position="75"/>
    </location>
</feature>